<dbReference type="InterPro" id="IPR020835">
    <property type="entry name" value="Catalase_sf"/>
</dbReference>
<dbReference type="PANTHER" id="PTHR11465">
    <property type="entry name" value="CATALASE"/>
    <property type="match status" value="1"/>
</dbReference>
<evidence type="ECO:0000256" key="4">
    <source>
        <dbReference type="ARBA" id="ARBA00022723"/>
    </source>
</evidence>
<dbReference type="Gene3D" id="2.40.180.10">
    <property type="entry name" value="Catalase core domain"/>
    <property type="match status" value="1"/>
</dbReference>
<dbReference type="PANTHER" id="PTHR11465:SF9">
    <property type="entry name" value="CATALASE"/>
    <property type="match status" value="1"/>
</dbReference>
<dbReference type="EC" id="1.11.1.-" evidence="7"/>
<dbReference type="HOGENOM" id="CLU_045961_2_0_7"/>
<feature type="domain" description="Catalase core" evidence="11">
    <location>
        <begin position="65"/>
        <end position="342"/>
    </location>
</feature>
<comment type="similarity">
    <text evidence="1 7">Belongs to the catalase family.</text>
</comment>
<keyword evidence="10" id="KW-0812">Transmembrane</keyword>
<keyword evidence="3 7" id="KW-0349">Heme</keyword>
<dbReference type="Gene3D" id="1.20.1280.120">
    <property type="match status" value="1"/>
</dbReference>
<name>V8C610_9HELI</name>
<gene>
    <name evidence="12" type="ORF">HMPREF2086_01798</name>
</gene>
<comment type="caution">
    <text evidence="12">The sequence shown here is derived from an EMBL/GenBank/DDBJ whole genome shotgun (WGS) entry which is preliminary data.</text>
</comment>
<evidence type="ECO:0000256" key="8">
    <source>
        <dbReference type="PIRSR" id="PIRSR000296-1"/>
    </source>
</evidence>
<keyword evidence="10" id="KW-1133">Transmembrane helix</keyword>
<evidence type="ECO:0000256" key="1">
    <source>
        <dbReference type="ARBA" id="ARBA00005329"/>
    </source>
</evidence>
<feature type="active site" evidence="8">
    <location>
        <position position="68"/>
    </location>
</feature>
<dbReference type="PIRSF" id="PIRSF000296">
    <property type="entry name" value="SrpA"/>
    <property type="match status" value="1"/>
</dbReference>
<evidence type="ECO:0000313" key="13">
    <source>
        <dbReference type="Proteomes" id="UP000018731"/>
    </source>
</evidence>
<proteinExistence type="inferred from homology"/>
<dbReference type="InterPro" id="IPR011614">
    <property type="entry name" value="Catalase_core"/>
</dbReference>
<dbReference type="Proteomes" id="UP000018731">
    <property type="component" value="Unassembled WGS sequence"/>
</dbReference>
<evidence type="ECO:0000256" key="3">
    <source>
        <dbReference type="ARBA" id="ARBA00022617"/>
    </source>
</evidence>
<keyword evidence="4 7" id="KW-0479">Metal-binding</keyword>
<dbReference type="GO" id="GO:0046872">
    <property type="term" value="F:metal ion binding"/>
    <property type="evidence" value="ECO:0007669"/>
    <property type="project" value="UniProtKB-KW"/>
</dbReference>
<accession>V8C610</accession>
<dbReference type="RefSeq" id="WP_023928606.1">
    <property type="nucleotide sequence ID" value="NZ_KI669455.1"/>
</dbReference>
<feature type="binding site" description="axial binding residue" evidence="9">
    <location>
        <position position="339"/>
    </location>
    <ligand>
        <name>heme</name>
        <dbReference type="ChEBI" id="CHEBI:30413"/>
    </ligand>
    <ligandPart>
        <name>Fe</name>
        <dbReference type="ChEBI" id="CHEBI:18248"/>
    </ligandPart>
</feature>
<keyword evidence="13" id="KW-1185">Reference proteome</keyword>
<keyword evidence="2 7" id="KW-0575">Peroxidase</keyword>
<dbReference type="GO" id="GO:0005737">
    <property type="term" value="C:cytoplasm"/>
    <property type="evidence" value="ECO:0007669"/>
    <property type="project" value="TreeGrafter"/>
</dbReference>
<dbReference type="GO" id="GO:0020037">
    <property type="term" value="F:heme binding"/>
    <property type="evidence" value="ECO:0007669"/>
    <property type="project" value="InterPro"/>
</dbReference>
<dbReference type="GO" id="GO:0004096">
    <property type="term" value="F:catalase activity"/>
    <property type="evidence" value="ECO:0007669"/>
    <property type="project" value="InterPro"/>
</dbReference>
<dbReference type="PROSITE" id="PS51402">
    <property type="entry name" value="CATALASE_3"/>
    <property type="match status" value="1"/>
</dbReference>
<protein>
    <recommendedName>
        <fullName evidence="7">Catalase-related peroxidase</fullName>
        <ecNumber evidence="7">1.11.1.-</ecNumber>
    </recommendedName>
</protein>
<comment type="cofactor">
    <cofactor evidence="7">
        <name>heme</name>
        <dbReference type="ChEBI" id="CHEBI:30413"/>
    </cofactor>
</comment>
<dbReference type="GO" id="GO:0042744">
    <property type="term" value="P:hydrogen peroxide catabolic process"/>
    <property type="evidence" value="ECO:0007669"/>
    <property type="project" value="TreeGrafter"/>
</dbReference>
<reference evidence="12 13" key="1">
    <citation type="journal article" date="2014" name="Genome Announc.">
        <title>Draft genome sequences of six enterohepatic helicobacter species isolated from humans and one from rhesus macaques.</title>
        <authorList>
            <person name="Shen Z."/>
            <person name="Sheh A."/>
            <person name="Young S.K."/>
            <person name="Abouelliel A."/>
            <person name="Ward D.V."/>
            <person name="Earl A.M."/>
            <person name="Fox J.G."/>
        </authorList>
    </citation>
    <scope>NUCLEOTIDE SEQUENCE [LARGE SCALE GENOMIC DNA]</scope>
    <source>
        <strain evidence="12 13">MIT 99-5501</strain>
    </source>
</reference>
<dbReference type="eggNOG" id="COG0753">
    <property type="taxonomic scope" value="Bacteria"/>
</dbReference>
<dbReference type="SUPFAM" id="SSF56634">
    <property type="entry name" value="Heme-dependent catalase-like"/>
    <property type="match status" value="1"/>
</dbReference>
<dbReference type="EMBL" id="AZJI01000009">
    <property type="protein sequence ID" value="ETD22487.1"/>
    <property type="molecule type" value="Genomic_DNA"/>
</dbReference>
<dbReference type="InterPro" id="IPR018028">
    <property type="entry name" value="Catalase"/>
</dbReference>
<keyword evidence="6 7" id="KW-0408">Iron</keyword>
<dbReference type="AlphaFoldDB" id="V8C610"/>
<dbReference type="PATRIC" id="fig|1357400.3.peg.2422"/>
<dbReference type="OrthoDB" id="255727at2"/>
<feature type="transmembrane region" description="Helical" evidence="10">
    <location>
        <begin position="12"/>
        <end position="30"/>
    </location>
</feature>
<evidence type="ECO:0000256" key="10">
    <source>
        <dbReference type="SAM" id="Phobius"/>
    </source>
</evidence>
<dbReference type="InterPro" id="IPR024168">
    <property type="entry name" value="Catalase_SrpA-type_pred"/>
</dbReference>
<keyword evidence="10" id="KW-0472">Membrane</keyword>
<evidence type="ECO:0000313" key="12">
    <source>
        <dbReference type="EMBL" id="ETD22487.1"/>
    </source>
</evidence>
<evidence type="ECO:0000259" key="11">
    <source>
        <dbReference type="Pfam" id="PF00199"/>
    </source>
</evidence>
<evidence type="ECO:0000256" key="7">
    <source>
        <dbReference type="PIRNR" id="PIRNR000296"/>
    </source>
</evidence>
<sequence>MTDSKIFHLGFLRFVFASVVCINVLGINAINASQTNPSENLAKTAEKIADMFYALNGEPNNPHKKINHTKGFCASGEFIPNQKVAKDFAIPFLHSSKIQVKARFSLGGGEQSDKSKSRAMALKMQSENSDFWEIAMTNSRVNFAKNADEFMQFLGINLEQKQGKITPQEAAKKRESVSSFVNFAREIGHLGVSPSFADSAYHSVHTFFFTKSNDELVPARFSFVPKNGVKNLNPKELENLNDDFLESSFKKQLKSGAIKFALVLEVAKQEDSLEDTTSVWAHIDSNGEKTIREHITLGELRLDSFSGYECNEEVFMPSILPSGVQPPKDEIFDVRSMVYAITFGRRQ</sequence>
<evidence type="ECO:0000256" key="2">
    <source>
        <dbReference type="ARBA" id="ARBA00022559"/>
    </source>
</evidence>
<keyword evidence="5 7" id="KW-0560">Oxidoreductase</keyword>
<dbReference type="STRING" id="1357400.HMPREF2086_01798"/>
<evidence type="ECO:0000256" key="5">
    <source>
        <dbReference type="ARBA" id="ARBA00023002"/>
    </source>
</evidence>
<organism evidence="12 13">
    <name type="scientific">Helicobacter macacae MIT 99-5501</name>
    <dbReference type="NCBI Taxonomy" id="1357400"/>
    <lineage>
        <taxon>Bacteria</taxon>
        <taxon>Pseudomonadati</taxon>
        <taxon>Campylobacterota</taxon>
        <taxon>Epsilonproteobacteria</taxon>
        <taxon>Campylobacterales</taxon>
        <taxon>Helicobacteraceae</taxon>
        <taxon>Helicobacter</taxon>
    </lineage>
</organism>
<evidence type="ECO:0000256" key="6">
    <source>
        <dbReference type="ARBA" id="ARBA00023004"/>
    </source>
</evidence>
<comment type="function">
    <text evidence="7">Has an organic peroxide-dependent peroxidase activity.</text>
</comment>
<evidence type="ECO:0000256" key="9">
    <source>
        <dbReference type="PIRSR" id="PIRSR000296-2"/>
    </source>
</evidence>
<dbReference type="GO" id="GO:0042542">
    <property type="term" value="P:response to hydrogen peroxide"/>
    <property type="evidence" value="ECO:0007669"/>
    <property type="project" value="TreeGrafter"/>
</dbReference>
<dbReference type="Pfam" id="PF00199">
    <property type="entry name" value="Catalase"/>
    <property type="match status" value="1"/>
</dbReference>